<dbReference type="OrthoDB" id="9816185at2"/>
<dbReference type="eggNOG" id="COG1403">
    <property type="taxonomic scope" value="Bacteria"/>
</dbReference>
<dbReference type="Gene3D" id="1.10.30.50">
    <property type="match status" value="1"/>
</dbReference>
<evidence type="ECO:0000313" key="2">
    <source>
        <dbReference type="Proteomes" id="UP000007803"/>
    </source>
</evidence>
<dbReference type="HOGENOM" id="CLU_069622_0_0_7"/>
<reference evidence="2" key="1">
    <citation type="journal article" date="2010" name="Stand. Genomic Sci.">
        <title>Complete genome sequence of Sulfurimonas autotrophica type strain (OK10).</title>
        <authorList>
            <person name="Sikorski J."/>
            <person name="Munk C."/>
            <person name="Lapidus A."/>
            <person name="Djao O."/>
            <person name="Lucas S."/>
            <person name="Glavina Del Rio T."/>
            <person name="Nolan M."/>
            <person name="Tice H."/>
            <person name="Han C."/>
            <person name="Cheng J."/>
            <person name="Tapia R."/>
            <person name="Goodwin L."/>
            <person name="Pitluck S."/>
            <person name="Liolios K."/>
            <person name="Ivanova N."/>
            <person name="Mavromatis K."/>
            <person name="Mikhailova N."/>
            <person name="Pati A."/>
            <person name="Sims D."/>
            <person name="Meincke L."/>
            <person name="Brettin T."/>
            <person name="Detter J."/>
            <person name="Chen A."/>
            <person name="Palaniappan K."/>
            <person name="Land M."/>
            <person name="Hauser L."/>
            <person name="Chang Y."/>
            <person name="Jeffries C."/>
            <person name="Rohde M."/>
            <person name="Lang E."/>
            <person name="Spring S."/>
            <person name="Goker M."/>
            <person name="Woyke T."/>
            <person name="Bristow J."/>
            <person name="Eisen J."/>
            <person name="Markowitz V."/>
            <person name="Hugenholtz P."/>
            <person name="Kyrpides N."/>
            <person name="Klenk H."/>
        </authorList>
    </citation>
    <scope>NUCLEOTIDE SEQUENCE [LARGE SCALE GENOMIC DNA]</scope>
    <source>
        <strain evidence="2">ATCC BAA-671 / DSM 16294 / JCM 11897 / OK10</strain>
    </source>
</reference>
<dbReference type="STRING" id="563040.Saut_1997"/>
<proteinExistence type="predicted"/>
<protein>
    <recommendedName>
        <fullName evidence="3">HNH endonuclease</fullName>
    </recommendedName>
</protein>
<dbReference type="EMBL" id="CP002205">
    <property type="protein sequence ID" value="ADN10040.1"/>
    <property type="molecule type" value="Genomic_DNA"/>
</dbReference>
<accession>E0URF4</accession>
<organism evidence="1 2">
    <name type="scientific">Sulfurimonas autotrophica (strain ATCC BAA-671 / DSM 16294 / JCM 11897 / OK10)</name>
    <dbReference type="NCBI Taxonomy" id="563040"/>
    <lineage>
        <taxon>Bacteria</taxon>
        <taxon>Pseudomonadati</taxon>
        <taxon>Campylobacterota</taxon>
        <taxon>Epsilonproteobacteria</taxon>
        <taxon>Campylobacterales</taxon>
        <taxon>Sulfurimonadaceae</taxon>
        <taxon>Sulfurimonas</taxon>
    </lineage>
</organism>
<gene>
    <name evidence="1" type="ordered locus">Saut_1997</name>
</gene>
<dbReference type="RefSeq" id="WP_013327793.1">
    <property type="nucleotide sequence ID" value="NC_014506.1"/>
</dbReference>
<dbReference type="KEGG" id="sua:Saut_1997"/>
<evidence type="ECO:0008006" key="3">
    <source>
        <dbReference type="Google" id="ProtNLM"/>
    </source>
</evidence>
<keyword evidence="2" id="KW-1185">Reference proteome</keyword>
<name>E0URF4_SULAO</name>
<evidence type="ECO:0000313" key="1">
    <source>
        <dbReference type="EMBL" id="ADN10040.1"/>
    </source>
</evidence>
<dbReference type="AlphaFoldDB" id="E0URF4"/>
<dbReference type="Proteomes" id="UP000007803">
    <property type="component" value="Chromosome"/>
</dbReference>
<sequence>MIKLDVLDGEHTKYLDKVINNKNNARKTLLKYVQDYVKSRYLVYDLNQTNLENIGESTISLNVPSTKINAKYSLLHMYNSPEQYAKEYLKDIKKILKEGTLCPYCALTEAKQIDHFLPKSIFPEFSLYLPNMIVICTDCNASKGNISINTTTNTRFALNPYHDINIYSHDFIVCEILPPFEAAKFNIKIIDDLSQVEQELCLEHIKTVAIGRKIVTLWRNYFDELAKRLEKIYIKKYTKYNNEEMIEKFKEIILDEIDTKSIDENIIQKALFIECASNQPLLDYWLNVFEEQHKI</sequence>